<evidence type="ECO:0000256" key="2">
    <source>
        <dbReference type="ARBA" id="ARBA00022448"/>
    </source>
</evidence>
<dbReference type="PROSITE" id="PS50042">
    <property type="entry name" value="CNMP_BINDING_3"/>
    <property type="match status" value="1"/>
</dbReference>
<keyword evidence="8 11" id="KW-0472">Membrane</keyword>
<dbReference type="AlphaFoldDB" id="A0A8S1MP00"/>
<keyword evidence="6" id="KW-0915">Sodium</keyword>
<keyword evidence="7" id="KW-0406">Ion transport</keyword>
<evidence type="ECO:0000256" key="8">
    <source>
        <dbReference type="ARBA" id="ARBA00023136"/>
    </source>
</evidence>
<dbReference type="InterPro" id="IPR000595">
    <property type="entry name" value="cNMP-bd_dom"/>
</dbReference>
<feature type="transmembrane region" description="Helical" evidence="11">
    <location>
        <begin position="60"/>
        <end position="82"/>
    </location>
</feature>
<proteinExistence type="predicted"/>
<dbReference type="InterPro" id="IPR018422">
    <property type="entry name" value="Cation/H_exchanger_CPA1"/>
</dbReference>
<evidence type="ECO:0000313" key="13">
    <source>
        <dbReference type="EMBL" id="CAD8078666.1"/>
    </source>
</evidence>
<dbReference type="PANTHER" id="PTHR10110:SF86">
    <property type="entry name" value="SODIUM_HYDROGEN EXCHANGER 7"/>
    <property type="match status" value="1"/>
</dbReference>
<evidence type="ECO:0000256" key="11">
    <source>
        <dbReference type="SAM" id="Phobius"/>
    </source>
</evidence>
<evidence type="ECO:0000259" key="12">
    <source>
        <dbReference type="PROSITE" id="PS50042"/>
    </source>
</evidence>
<feature type="transmembrane region" description="Helical" evidence="11">
    <location>
        <begin position="256"/>
        <end position="273"/>
    </location>
</feature>
<feature type="transmembrane region" description="Helical" evidence="11">
    <location>
        <begin position="94"/>
        <end position="112"/>
    </location>
</feature>
<keyword evidence="3" id="KW-1003">Cell membrane</keyword>
<comment type="caution">
    <text evidence="13">The sequence shown here is derived from an EMBL/GenBank/DDBJ whole genome shotgun (WGS) entry which is preliminary data.</text>
</comment>
<feature type="transmembrane region" description="Helical" evidence="11">
    <location>
        <begin position="159"/>
        <end position="178"/>
    </location>
</feature>
<evidence type="ECO:0000256" key="1">
    <source>
        <dbReference type="ARBA" id="ARBA00004651"/>
    </source>
</evidence>
<dbReference type="InterPro" id="IPR006153">
    <property type="entry name" value="Cation/H_exchanger_TM"/>
</dbReference>
<dbReference type="Proteomes" id="UP000692954">
    <property type="component" value="Unassembled WGS sequence"/>
</dbReference>
<keyword evidence="4 11" id="KW-0812">Transmembrane</keyword>
<reference evidence="13" key="1">
    <citation type="submission" date="2021-01" db="EMBL/GenBank/DDBJ databases">
        <authorList>
            <consortium name="Genoscope - CEA"/>
            <person name="William W."/>
        </authorList>
    </citation>
    <scope>NUCLEOTIDE SEQUENCE</scope>
</reference>
<feature type="transmembrane region" description="Helical" evidence="11">
    <location>
        <begin position="225"/>
        <end position="249"/>
    </location>
</feature>
<evidence type="ECO:0000256" key="7">
    <source>
        <dbReference type="ARBA" id="ARBA00023065"/>
    </source>
</evidence>
<feature type="transmembrane region" description="Helical" evidence="11">
    <location>
        <begin position="319"/>
        <end position="340"/>
    </location>
</feature>
<dbReference type="GO" id="GO:0098719">
    <property type="term" value="P:sodium ion import across plasma membrane"/>
    <property type="evidence" value="ECO:0007669"/>
    <property type="project" value="TreeGrafter"/>
</dbReference>
<keyword evidence="14" id="KW-1185">Reference proteome</keyword>
<feature type="transmembrane region" description="Helical" evidence="11">
    <location>
        <begin position="421"/>
        <end position="449"/>
    </location>
</feature>
<feature type="transmembrane region" description="Helical" evidence="11">
    <location>
        <begin position="190"/>
        <end position="213"/>
    </location>
</feature>
<keyword evidence="9" id="KW-0739">Sodium transport</keyword>
<evidence type="ECO:0000256" key="6">
    <source>
        <dbReference type="ARBA" id="ARBA00023053"/>
    </source>
</evidence>
<feature type="transmembrane region" description="Helical" evidence="11">
    <location>
        <begin position="28"/>
        <end position="48"/>
    </location>
</feature>
<evidence type="ECO:0000256" key="10">
    <source>
        <dbReference type="SAM" id="MobiDB-lite"/>
    </source>
</evidence>
<protein>
    <recommendedName>
        <fullName evidence="12">Cyclic nucleotide-binding domain-containing protein</fullName>
    </recommendedName>
</protein>
<sequence>MYIYKGGIVFLLMRMGQCQNPVISINPEISGTALSMFFIFFFLGIGSFMKEINKKLKIPFSPMLFVFGLFFGFYWDSLGIIGRSCKKVSEIEPIGVLLIFLPTLIYESGYNFDWHLFKRLFAQTAILAFPCVIILSTLLQLCVKVLLNYGDDYFTWESAFMFGAMLSCTDTVAVLALLKESGAQKRFQSLIEGESLLNDGACVMLFQISYGIVRGRSASAFDVGSLFFTLCVGGTLIGLVFGMACVYWIKKIANDEILVLNITIVSAFLVYFISENVDFGVHISGVLGLVSLSLFMAAFGRSRISHEADHALREFWEYVVFASEVIIFILGGIIAGIRVFKDESEITQLDFYKMIALWWCLIGCRFISIAVFYPWLNKLGYGLSWSQVIVLTYGGLRGSIGIAFALIVAKDESLPTKWRDIILFHMSGIAVCTLVVNGTTLSLLIRLLGLSTQSDIREKIYSNFLSKLNEEIDSECKKNNELKYLKEADVEYVKTLSGYKVYLAECNKIIDKLAKHEKAQKEIQMKNIHQPLMDDEEDQELDQNLLTEIRRIFLMALKGIYMEQFESNQCSPDTIILLTESANLDLDNDKEPMNSWEFLQSQFSERYINLLFYMKDKFIIGVLARNQLFSYIYTIYDAVSAYIEAISILKEEASHYHFSQNLLSEILNEVEDNKKSAVSYLEGYLEVSFPEISRELHTKKAAFEILEFEKQVLRNNLQSGQLNDKEFLRMKRNIDKKVKNLNDLNPPWQMPSLVDILTQHELFKSLSSANIIKLLEGSREDSFGRDQLIYKEGDRASEICIITRGAGNEFSDRSKIRERRTLNEATPIYMLVAPSIRYQTSLVADCVINATFIKIQALQTIMKQIPEFEEAIWRYSIPLLCRVYSDHLKPLCNFKMSQIVEIVSKSLFQKMKKNQLIRFEQGGILLKGTLCEGKESIQEASSEDEDALKNTDEDKDSTQKDALCLIGPTSQPLRAKTGIIILLFKQYQLLEQYNQLNQTINEGGKSSYRRSSKSDLQKRSLTVIH</sequence>
<feature type="transmembrane region" description="Helical" evidence="11">
    <location>
        <begin position="279"/>
        <end position="299"/>
    </location>
</feature>
<accession>A0A8S1MP00</accession>
<feature type="transmembrane region" description="Helical" evidence="11">
    <location>
        <begin position="124"/>
        <end position="147"/>
    </location>
</feature>
<feature type="transmembrane region" description="Helical" evidence="11">
    <location>
        <begin position="388"/>
        <end position="409"/>
    </location>
</feature>
<evidence type="ECO:0000256" key="9">
    <source>
        <dbReference type="ARBA" id="ARBA00023201"/>
    </source>
</evidence>
<dbReference type="PANTHER" id="PTHR10110">
    <property type="entry name" value="SODIUM/HYDROGEN EXCHANGER"/>
    <property type="match status" value="1"/>
</dbReference>
<dbReference type="EMBL" id="CAJJDN010000038">
    <property type="protein sequence ID" value="CAD8078666.1"/>
    <property type="molecule type" value="Genomic_DNA"/>
</dbReference>
<dbReference type="Pfam" id="PF00999">
    <property type="entry name" value="Na_H_Exchanger"/>
    <property type="match status" value="1"/>
</dbReference>
<comment type="subcellular location">
    <subcellularLocation>
        <location evidence="1">Cell membrane</location>
        <topology evidence="1">Multi-pass membrane protein</topology>
    </subcellularLocation>
</comment>
<dbReference type="OrthoDB" id="441412at2759"/>
<evidence type="ECO:0000256" key="3">
    <source>
        <dbReference type="ARBA" id="ARBA00022475"/>
    </source>
</evidence>
<keyword evidence="5 11" id="KW-1133">Transmembrane helix</keyword>
<dbReference type="GO" id="GO:0051453">
    <property type="term" value="P:regulation of intracellular pH"/>
    <property type="evidence" value="ECO:0007669"/>
    <property type="project" value="TreeGrafter"/>
</dbReference>
<evidence type="ECO:0000313" key="14">
    <source>
        <dbReference type="Proteomes" id="UP000692954"/>
    </source>
</evidence>
<gene>
    <name evidence="13" type="ORF">PSON_ATCC_30995.1.T0380042</name>
</gene>
<feature type="transmembrane region" description="Helical" evidence="11">
    <location>
        <begin position="355"/>
        <end position="376"/>
    </location>
</feature>
<dbReference type="GO" id="GO:0005886">
    <property type="term" value="C:plasma membrane"/>
    <property type="evidence" value="ECO:0007669"/>
    <property type="project" value="UniProtKB-SubCell"/>
</dbReference>
<evidence type="ECO:0000256" key="4">
    <source>
        <dbReference type="ARBA" id="ARBA00022692"/>
    </source>
</evidence>
<evidence type="ECO:0000256" key="5">
    <source>
        <dbReference type="ARBA" id="ARBA00022989"/>
    </source>
</evidence>
<keyword evidence="2" id="KW-0813">Transport</keyword>
<organism evidence="13 14">
    <name type="scientific">Paramecium sonneborni</name>
    <dbReference type="NCBI Taxonomy" id="65129"/>
    <lineage>
        <taxon>Eukaryota</taxon>
        <taxon>Sar</taxon>
        <taxon>Alveolata</taxon>
        <taxon>Ciliophora</taxon>
        <taxon>Intramacronucleata</taxon>
        <taxon>Oligohymenophorea</taxon>
        <taxon>Peniculida</taxon>
        <taxon>Parameciidae</taxon>
        <taxon>Paramecium</taxon>
    </lineage>
</organism>
<feature type="region of interest" description="Disordered" evidence="10">
    <location>
        <begin position="1001"/>
        <end position="1025"/>
    </location>
</feature>
<dbReference type="GO" id="GO:0015385">
    <property type="term" value="F:sodium:proton antiporter activity"/>
    <property type="evidence" value="ECO:0007669"/>
    <property type="project" value="InterPro"/>
</dbReference>
<dbReference type="GO" id="GO:0015386">
    <property type="term" value="F:potassium:proton antiporter activity"/>
    <property type="evidence" value="ECO:0007669"/>
    <property type="project" value="TreeGrafter"/>
</dbReference>
<name>A0A8S1MP00_9CILI</name>
<feature type="domain" description="Cyclic nucleotide-binding" evidence="12">
    <location>
        <begin position="762"/>
        <end position="805"/>
    </location>
</feature>